<comment type="caution">
    <text evidence="1">The sequence shown here is derived from an EMBL/GenBank/DDBJ whole genome shotgun (WGS) entry which is preliminary data.</text>
</comment>
<evidence type="ECO:0000313" key="1">
    <source>
        <dbReference type="EMBL" id="KAJ8972900.1"/>
    </source>
</evidence>
<reference evidence="1" key="1">
    <citation type="journal article" date="2023" name="Insect Mol. Biol.">
        <title>Genome sequencing provides insights into the evolution of gene families encoding plant cell wall-degrading enzymes in longhorned beetles.</title>
        <authorList>
            <person name="Shin N.R."/>
            <person name="Okamura Y."/>
            <person name="Kirsch R."/>
            <person name="Pauchet Y."/>
        </authorList>
    </citation>
    <scope>NUCLEOTIDE SEQUENCE</scope>
    <source>
        <strain evidence="1">MMC_N1</strain>
    </source>
</reference>
<proteinExistence type="predicted"/>
<accession>A0ABQ9J4I2</accession>
<organism evidence="1 2">
    <name type="scientific">Molorchus minor</name>
    <dbReference type="NCBI Taxonomy" id="1323400"/>
    <lineage>
        <taxon>Eukaryota</taxon>
        <taxon>Metazoa</taxon>
        <taxon>Ecdysozoa</taxon>
        <taxon>Arthropoda</taxon>
        <taxon>Hexapoda</taxon>
        <taxon>Insecta</taxon>
        <taxon>Pterygota</taxon>
        <taxon>Neoptera</taxon>
        <taxon>Endopterygota</taxon>
        <taxon>Coleoptera</taxon>
        <taxon>Polyphaga</taxon>
        <taxon>Cucujiformia</taxon>
        <taxon>Chrysomeloidea</taxon>
        <taxon>Cerambycidae</taxon>
        <taxon>Lamiinae</taxon>
        <taxon>Monochamini</taxon>
        <taxon>Molorchus</taxon>
    </lineage>
</organism>
<protein>
    <submittedName>
        <fullName evidence="1">Uncharacterized protein</fullName>
    </submittedName>
</protein>
<name>A0ABQ9J4I2_9CUCU</name>
<dbReference type="Proteomes" id="UP001162164">
    <property type="component" value="Unassembled WGS sequence"/>
</dbReference>
<sequence length="71" mass="7878">MSKWCLVSIFSCHGWKIHTVEGIGGPTRVNGLNDNNLPTDTISINLCNLLLAGIFNFFVHVKQSFICLLSE</sequence>
<dbReference type="EMBL" id="JAPWTJ010001285">
    <property type="protein sequence ID" value="KAJ8972900.1"/>
    <property type="molecule type" value="Genomic_DNA"/>
</dbReference>
<gene>
    <name evidence="1" type="ORF">NQ317_019616</name>
</gene>
<keyword evidence="2" id="KW-1185">Reference proteome</keyword>
<evidence type="ECO:0000313" key="2">
    <source>
        <dbReference type="Proteomes" id="UP001162164"/>
    </source>
</evidence>